<evidence type="ECO:0000256" key="1">
    <source>
        <dbReference type="SAM" id="Coils"/>
    </source>
</evidence>
<dbReference type="HOGENOM" id="CLU_646143_0_0_1"/>
<gene>
    <name evidence="3" type="primary">107368410</name>
</gene>
<feature type="region of interest" description="Disordered" evidence="2">
    <location>
        <begin position="271"/>
        <end position="357"/>
    </location>
</feature>
<feature type="compositionally biased region" description="Low complexity" evidence="2">
    <location>
        <begin position="82"/>
        <end position="99"/>
    </location>
</feature>
<reference evidence="4" key="1">
    <citation type="submission" date="2011-08" db="EMBL/GenBank/DDBJ databases">
        <authorList>
            <person name="Rombauts S."/>
        </authorList>
    </citation>
    <scope>NUCLEOTIDE SEQUENCE</scope>
    <source>
        <strain evidence="4">London</strain>
    </source>
</reference>
<proteinExistence type="predicted"/>
<evidence type="ECO:0000313" key="4">
    <source>
        <dbReference type="Proteomes" id="UP000015104"/>
    </source>
</evidence>
<keyword evidence="4" id="KW-1185">Reference proteome</keyword>
<evidence type="ECO:0000256" key="2">
    <source>
        <dbReference type="SAM" id="MobiDB-lite"/>
    </source>
</evidence>
<name>T1KXJ0_TETUR</name>
<evidence type="ECO:0000313" key="3">
    <source>
        <dbReference type="EnsemblMetazoa" id="tetur26g00340.1"/>
    </source>
</evidence>
<feature type="coiled-coil region" evidence="1">
    <location>
        <begin position="366"/>
        <end position="393"/>
    </location>
</feature>
<dbReference type="EMBL" id="CAEY01000695">
    <property type="status" value="NOT_ANNOTATED_CDS"/>
    <property type="molecule type" value="Genomic_DNA"/>
</dbReference>
<dbReference type="OMA" id="KVMENDC"/>
<dbReference type="Proteomes" id="UP000015104">
    <property type="component" value="Unassembled WGS sequence"/>
</dbReference>
<feature type="region of interest" description="Disordered" evidence="2">
    <location>
        <begin position="1"/>
        <end position="52"/>
    </location>
</feature>
<feature type="region of interest" description="Disordered" evidence="2">
    <location>
        <begin position="404"/>
        <end position="425"/>
    </location>
</feature>
<feature type="compositionally biased region" description="Polar residues" evidence="2">
    <location>
        <begin position="145"/>
        <end position="178"/>
    </location>
</feature>
<keyword evidence="1" id="KW-0175">Coiled coil</keyword>
<dbReference type="AlphaFoldDB" id="T1KXJ0"/>
<feature type="compositionally biased region" description="Low complexity" evidence="2">
    <location>
        <begin position="271"/>
        <end position="316"/>
    </location>
</feature>
<dbReference type="EnsemblMetazoa" id="tetur26g00340.1">
    <property type="protein sequence ID" value="tetur26g00340.1"/>
    <property type="gene ID" value="tetur26g00340"/>
</dbReference>
<feature type="region of interest" description="Disordered" evidence="2">
    <location>
        <begin position="65"/>
        <end position="191"/>
    </location>
</feature>
<sequence length="425" mass="46224">MDHDRKPPRFILNCGKRPTDNNDSLTTPIIDPNAPLSTTGPHFPSFDHQTDNAFGQYLQELSQSVSSDVYENNKQEKPTNASTTFPPFPSLTTSSIPTPAIKYNHRHQQSQQSQSQSQPQPQIQIQAPAQSATQSQQHQPPCASQVPSPSQQHSNNHSLTNGQNNHSQPTSNSASSPPNDAKPSVPSFHVSSSSAHDYASYISPKHGGIDYISINSSHPVPIPVTVITTGCLSSASSTSTITPQSRIVEHNQQFISSTPQSVSKLSINNTSSTSTVATSDEVPCSSSRSNHLSVSRRLAPFSPVSTVSTSSQASTVGKESMQYILPSGSDDERSSRATPGRKKKMDPSRRSKLTKKEKLDKIISEEKRLQASNTALKQRMKVMENDCNLLQNIITNILIDAAKRKQSESLQSSQENQGNLKESST</sequence>
<reference evidence="3" key="2">
    <citation type="submission" date="2015-06" db="UniProtKB">
        <authorList>
            <consortium name="EnsemblMetazoa"/>
        </authorList>
    </citation>
    <scope>IDENTIFICATION</scope>
</reference>
<dbReference type="KEGG" id="tut:107368410"/>
<protein>
    <submittedName>
        <fullName evidence="3">Uncharacterized protein</fullName>
    </submittedName>
</protein>
<dbReference type="OrthoDB" id="10572006at2759"/>
<organism evidence="3 4">
    <name type="scientific">Tetranychus urticae</name>
    <name type="common">Two-spotted spider mite</name>
    <dbReference type="NCBI Taxonomy" id="32264"/>
    <lineage>
        <taxon>Eukaryota</taxon>
        <taxon>Metazoa</taxon>
        <taxon>Ecdysozoa</taxon>
        <taxon>Arthropoda</taxon>
        <taxon>Chelicerata</taxon>
        <taxon>Arachnida</taxon>
        <taxon>Acari</taxon>
        <taxon>Acariformes</taxon>
        <taxon>Trombidiformes</taxon>
        <taxon>Prostigmata</taxon>
        <taxon>Eleutherengona</taxon>
        <taxon>Raphignathae</taxon>
        <taxon>Tetranychoidea</taxon>
        <taxon>Tetranychidae</taxon>
        <taxon>Tetranychus</taxon>
    </lineage>
</organism>
<accession>T1KXJ0</accession>
<feature type="compositionally biased region" description="Low complexity" evidence="2">
    <location>
        <begin position="109"/>
        <end position="141"/>
    </location>
</feature>
<feature type="compositionally biased region" description="Basic and acidic residues" evidence="2">
    <location>
        <begin position="345"/>
        <end position="357"/>
    </location>
</feature>
<feature type="compositionally biased region" description="Low complexity" evidence="2">
    <location>
        <begin position="408"/>
        <end position="425"/>
    </location>
</feature>